<gene>
    <name evidence="6" type="ORF">D7I47_00755</name>
</gene>
<dbReference type="PANTHER" id="PTHR30055:SF238">
    <property type="entry name" value="MYCOFACTOCIN BIOSYNTHESIS TRANSCRIPTIONAL REGULATOR MFTR-RELATED"/>
    <property type="match status" value="1"/>
</dbReference>
<protein>
    <submittedName>
        <fullName evidence="6">TetR/AcrR family transcriptional regulator</fullName>
    </submittedName>
</protein>
<dbReference type="InterPro" id="IPR001647">
    <property type="entry name" value="HTH_TetR"/>
</dbReference>
<keyword evidence="3" id="KW-0804">Transcription</keyword>
<dbReference type="Gene3D" id="1.10.357.10">
    <property type="entry name" value="Tetracycline Repressor, domain 2"/>
    <property type="match status" value="1"/>
</dbReference>
<evidence type="ECO:0000256" key="2">
    <source>
        <dbReference type="ARBA" id="ARBA00023125"/>
    </source>
</evidence>
<evidence type="ECO:0000256" key="1">
    <source>
        <dbReference type="ARBA" id="ARBA00023015"/>
    </source>
</evidence>
<dbReference type="GO" id="GO:0003700">
    <property type="term" value="F:DNA-binding transcription factor activity"/>
    <property type="evidence" value="ECO:0007669"/>
    <property type="project" value="TreeGrafter"/>
</dbReference>
<keyword evidence="7" id="KW-1185">Reference proteome</keyword>
<name>A0A387B782_9MICO</name>
<evidence type="ECO:0000259" key="5">
    <source>
        <dbReference type="PROSITE" id="PS50977"/>
    </source>
</evidence>
<evidence type="ECO:0000313" key="6">
    <source>
        <dbReference type="EMBL" id="AYF96926.1"/>
    </source>
</evidence>
<keyword evidence="2 4" id="KW-0238">DNA-binding</keyword>
<dbReference type="OrthoDB" id="4746440at2"/>
<evidence type="ECO:0000313" key="7">
    <source>
        <dbReference type="Proteomes" id="UP000278886"/>
    </source>
</evidence>
<dbReference type="RefSeq" id="WP_120761277.1">
    <property type="nucleotide sequence ID" value="NZ_CP032630.1"/>
</dbReference>
<dbReference type="PRINTS" id="PR00455">
    <property type="entry name" value="HTHTETR"/>
</dbReference>
<reference evidence="7" key="1">
    <citation type="submission" date="2018-09" db="EMBL/GenBank/DDBJ databases">
        <title>Genome sequencing of strain 2DFWR-13.</title>
        <authorList>
            <person name="Heo J."/>
            <person name="Kim S.-J."/>
            <person name="Kwon S.-W."/>
        </authorList>
    </citation>
    <scope>NUCLEOTIDE SEQUENCE [LARGE SCALE GENOMIC DNA]</scope>
    <source>
        <strain evidence="7">2DFWR-13</strain>
    </source>
</reference>
<feature type="DNA-binding region" description="H-T-H motif" evidence="4">
    <location>
        <begin position="29"/>
        <end position="48"/>
    </location>
</feature>
<feature type="domain" description="HTH tetR-type" evidence="5">
    <location>
        <begin position="6"/>
        <end position="66"/>
    </location>
</feature>
<dbReference type="InterPro" id="IPR009057">
    <property type="entry name" value="Homeodomain-like_sf"/>
</dbReference>
<dbReference type="PANTHER" id="PTHR30055">
    <property type="entry name" value="HTH-TYPE TRANSCRIPTIONAL REGULATOR RUTR"/>
    <property type="match status" value="1"/>
</dbReference>
<dbReference type="EMBL" id="CP032630">
    <property type="protein sequence ID" value="AYF96926.1"/>
    <property type="molecule type" value="Genomic_DNA"/>
</dbReference>
<dbReference type="InterPro" id="IPR050109">
    <property type="entry name" value="HTH-type_TetR-like_transc_reg"/>
</dbReference>
<dbReference type="GO" id="GO:0000976">
    <property type="term" value="F:transcription cis-regulatory region binding"/>
    <property type="evidence" value="ECO:0007669"/>
    <property type="project" value="TreeGrafter"/>
</dbReference>
<organism evidence="6 7">
    <name type="scientific">Protaetiibacter intestinalis</name>
    <dbReference type="NCBI Taxonomy" id="2419774"/>
    <lineage>
        <taxon>Bacteria</taxon>
        <taxon>Bacillati</taxon>
        <taxon>Actinomycetota</taxon>
        <taxon>Actinomycetes</taxon>
        <taxon>Micrococcales</taxon>
        <taxon>Microbacteriaceae</taxon>
        <taxon>Protaetiibacter</taxon>
    </lineage>
</organism>
<sequence length="184" mass="19108">MARWLPGARGRLAAAALELATERGYDQTTVADIAARAGVTERTYYRHFADKREAFFGGSDTLIEQLRQAIVQADAALPPVAAAAAGARAMAAQLTDVEHSRLRARVVASDDALRERELLKLASLSTAAAAALRERGTAALPAGLLGDAAVSAFARGIEQWLEEGGELTAHVDAAFAAIGAALGG</sequence>
<proteinExistence type="predicted"/>
<evidence type="ECO:0000256" key="3">
    <source>
        <dbReference type="ARBA" id="ARBA00023163"/>
    </source>
</evidence>
<dbReference type="KEGG" id="lyd:D7I47_00755"/>
<evidence type="ECO:0000256" key="4">
    <source>
        <dbReference type="PROSITE-ProRule" id="PRU00335"/>
    </source>
</evidence>
<dbReference type="AlphaFoldDB" id="A0A387B782"/>
<accession>A0A387B782</accession>
<dbReference type="SUPFAM" id="SSF46689">
    <property type="entry name" value="Homeodomain-like"/>
    <property type="match status" value="1"/>
</dbReference>
<dbReference type="Proteomes" id="UP000278886">
    <property type="component" value="Chromosome"/>
</dbReference>
<dbReference type="Pfam" id="PF00440">
    <property type="entry name" value="TetR_N"/>
    <property type="match status" value="1"/>
</dbReference>
<keyword evidence="1" id="KW-0805">Transcription regulation</keyword>
<dbReference type="PROSITE" id="PS50977">
    <property type="entry name" value="HTH_TETR_2"/>
    <property type="match status" value="1"/>
</dbReference>